<dbReference type="NCBIfam" id="TIGR02141">
    <property type="entry name" value="modB_ABC"/>
    <property type="match status" value="1"/>
</dbReference>
<accession>A0A1E3VX69</accession>
<dbReference type="InterPro" id="IPR035906">
    <property type="entry name" value="MetI-like_sf"/>
</dbReference>
<dbReference type="EMBL" id="LPWG01000014">
    <property type="protein sequence ID" value="ODR98138.1"/>
    <property type="molecule type" value="Genomic_DNA"/>
</dbReference>
<dbReference type="GO" id="GO:0015098">
    <property type="term" value="F:molybdate ion transmembrane transporter activity"/>
    <property type="evidence" value="ECO:0007669"/>
    <property type="project" value="UniProtKB-UniRule"/>
</dbReference>
<evidence type="ECO:0000256" key="1">
    <source>
        <dbReference type="ARBA" id="ARBA00002949"/>
    </source>
</evidence>
<keyword evidence="7 12" id="KW-0997">Cell inner membrane</keyword>
<evidence type="ECO:0000256" key="6">
    <source>
        <dbReference type="ARBA" id="ARBA00022505"/>
    </source>
</evidence>
<feature type="domain" description="ABC transmembrane type-1" evidence="13">
    <location>
        <begin position="5"/>
        <end position="205"/>
    </location>
</feature>
<proteinExistence type="inferred from homology"/>
<evidence type="ECO:0000256" key="12">
    <source>
        <dbReference type="RuleBase" id="RU365097"/>
    </source>
</evidence>
<dbReference type="SUPFAM" id="SSF161098">
    <property type="entry name" value="MetI-like"/>
    <property type="match status" value="1"/>
</dbReference>
<dbReference type="Pfam" id="PF00528">
    <property type="entry name" value="BPD_transp_1"/>
    <property type="match status" value="1"/>
</dbReference>
<comment type="similarity">
    <text evidence="3 12">Belongs to the binding-protein-dependent transport system permease family. CysTW subfamily.</text>
</comment>
<gene>
    <name evidence="14" type="ORF">AUC68_10510</name>
</gene>
<feature type="transmembrane region" description="Helical" evidence="11">
    <location>
        <begin position="6"/>
        <end position="28"/>
    </location>
</feature>
<comment type="caution">
    <text evidence="14">The sequence shown here is derived from an EMBL/GenBank/DDBJ whole genome shotgun (WGS) entry which is preliminary data.</text>
</comment>
<keyword evidence="10 11" id="KW-0472">Membrane</keyword>
<keyword evidence="5" id="KW-1003">Cell membrane</keyword>
<dbReference type="STRING" id="1774968.AUC68_10510"/>
<protein>
    <recommendedName>
        <fullName evidence="12">Molybdenum transport system permease</fullName>
    </recommendedName>
</protein>
<dbReference type="FunFam" id="1.10.3720.10:FF:000054">
    <property type="entry name" value="Molybdenum transport system permease"/>
    <property type="match status" value="1"/>
</dbReference>
<keyword evidence="4 11" id="KW-0813">Transport</keyword>
<feature type="transmembrane region" description="Helical" evidence="11">
    <location>
        <begin position="84"/>
        <end position="105"/>
    </location>
</feature>
<evidence type="ECO:0000313" key="15">
    <source>
        <dbReference type="Proteomes" id="UP000094501"/>
    </source>
</evidence>
<evidence type="ECO:0000256" key="7">
    <source>
        <dbReference type="ARBA" id="ARBA00022519"/>
    </source>
</evidence>
<dbReference type="Proteomes" id="UP000094501">
    <property type="component" value="Unassembled WGS sequence"/>
</dbReference>
<sequence>MIETIVLTLQLAAVTTAVLLVVGIPLAWWLARSKAWGKEIVAVLVSLPIVLPPTVLGFYLLIAMGPHSPLTALVGHTLPFTFEGLVVGSTLYSLPFVVNPIRNAFEAMSERHWEAAATLRARPLDAFFNVALPLASPGILTGAILGFAHTMGEFGVVLMIGGSIPGETKVLSIAIFEFVETLEWGKAHLLAGVMLLMSFAVILAMRSIESRFKSELP</sequence>
<name>A0A1E3VX69_9HYPH</name>
<dbReference type="GO" id="GO:0005886">
    <property type="term" value="C:plasma membrane"/>
    <property type="evidence" value="ECO:0007669"/>
    <property type="project" value="UniProtKB-SubCell"/>
</dbReference>
<dbReference type="PANTHER" id="PTHR30183:SF8">
    <property type="entry name" value="MOLYBDENUM TRANSPORT SYSTEM PERMEASE"/>
    <property type="match status" value="1"/>
</dbReference>
<evidence type="ECO:0000256" key="4">
    <source>
        <dbReference type="ARBA" id="ARBA00022448"/>
    </source>
</evidence>
<organism evidence="14 15">
    <name type="scientific">Methyloceanibacter methanicus</name>
    <dbReference type="NCBI Taxonomy" id="1774968"/>
    <lineage>
        <taxon>Bacteria</taxon>
        <taxon>Pseudomonadati</taxon>
        <taxon>Pseudomonadota</taxon>
        <taxon>Alphaproteobacteria</taxon>
        <taxon>Hyphomicrobiales</taxon>
        <taxon>Hyphomicrobiaceae</taxon>
        <taxon>Methyloceanibacter</taxon>
    </lineage>
</organism>
<comment type="subcellular location">
    <subcellularLocation>
        <location evidence="2 12">Cell inner membrane</location>
        <topology evidence="2 12">Multi-pass membrane protein</topology>
    </subcellularLocation>
    <subcellularLocation>
        <location evidence="11">Cell membrane</location>
        <topology evidence="11">Multi-pass membrane protein</topology>
    </subcellularLocation>
</comment>
<evidence type="ECO:0000313" key="14">
    <source>
        <dbReference type="EMBL" id="ODR98138.1"/>
    </source>
</evidence>
<dbReference type="PROSITE" id="PS50928">
    <property type="entry name" value="ABC_TM1"/>
    <property type="match status" value="1"/>
</dbReference>
<feature type="transmembrane region" description="Helical" evidence="11">
    <location>
        <begin position="187"/>
        <end position="205"/>
    </location>
</feature>
<evidence type="ECO:0000259" key="13">
    <source>
        <dbReference type="PROSITE" id="PS50928"/>
    </source>
</evidence>
<evidence type="ECO:0000256" key="10">
    <source>
        <dbReference type="ARBA" id="ARBA00023136"/>
    </source>
</evidence>
<dbReference type="AlphaFoldDB" id="A0A1E3VX69"/>
<feature type="transmembrane region" description="Helical" evidence="11">
    <location>
        <begin position="40"/>
        <end position="64"/>
    </location>
</feature>
<dbReference type="CDD" id="cd06261">
    <property type="entry name" value="TM_PBP2"/>
    <property type="match status" value="1"/>
</dbReference>
<evidence type="ECO:0000256" key="9">
    <source>
        <dbReference type="ARBA" id="ARBA00022989"/>
    </source>
</evidence>
<evidence type="ECO:0000256" key="11">
    <source>
        <dbReference type="RuleBase" id="RU363032"/>
    </source>
</evidence>
<dbReference type="InterPro" id="IPR011867">
    <property type="entry name" value="ModB_ABC"/>
</dbReference>
<dbReference type="Gene3D" id="1.10.3720.10">
    <property type="entry name" value="MetI-like"/>
    <property type="match status" value="1"/>
</dbReference>
<dbReference type="PANTHER" id="PTHR30183">
    <property type="entry name" value="MOLYBDENUM TRANSPORT SYSTEM PERMEASE PROTEIN MODB"/>
    <property type="match status" value="1"/>
</dbReference>
<evidence type="ECO:0000256" key="8">
    <source>
        <dbReference type="ARBA" id="ARBA00022692"/>
    </source>
</evidence>
<evidence type="ECO:0000256" key="2">
    <source>
        <dbReference type="ARBA" id="ARBA00004429"/>
    </source>
</evidence>
<reference evidence="14 15" key="1">
    <citation type="journal article" date="2016" name="Environ. Microbiol.">
        <title>New Methyloceanibacter diversity from North Sea sediments includes methanotroph containing solely the soluble methane monooxygenase.</title>
        <authorList>
            <person name="Vekeman B."/>
            <person name="Kerckhof F.M."/>
            <person name="Cremers G."/>
            <person name="de Vos P."/>
            <person name="Vandamme P."/>
            <person name="Boon N."/>
            <person name="Op den Camp H.J."/>
            <person name="Heylen K."/>
        </authorList>
    </citation>
    <scope>NUCLEOTIDE SEQUENCE [LARGE SCALE GENOMIC DNA]</scope>
    <source>
        <strain evidence="14 15">R-67174</strain>
    </source>
</reference>
<keyword evidence="9 11" id="KW-1133">Transmembrane helix</keyword>
<keyword evidence="8 11" id="KW-0812">Transmembrane</keyword>
<dbReference type="InterPro" id="IPR000515">
    <property type="entry name" value="MetI-like"/>
</dbReference>
<keyword evidence="6 12" id="KW-0500">Molybdenum</keyword>
<evidence type="ECO:0000256" key="3">
    <source>
        <dbReference type="ARBA" id="ARBA00007069"/>
    </source>
</evidence>
<feature type="transmembrane region" description="Helical" evidence="11">
    <location>
        <begin position="126"/>
        <end position="148"/>
    </location>
</feature>
<evidence type="ECO:0000256" key="5">
    <source>
        <dbReference type="ARBA" id="ARBA00022475"/>
    </source>
</evidence>
<dbReference type="OrthoDB" id="9774448at2"/>
<comment type="function">
    <text evidence="1 12">Part of the binding-protein-dependent transport system for molybdenum; probably responsible for the translocation of the substrate across the membrane.</text>
</comment>
<keyword evidence="15" id="KW-1185">Reference proteome</keyword>